<protein>
    <submittedName>
        <fullName evidence="4">Pept_C1 domain-containing protein</fullName>
    </submittedName>
</protein>
<dbReference type="STRING" id="6290.A0A158QNG4"/>
<sequence>MVDAWNFFIHTSAERSPEVRTTTTNEDHGAGDYVRNSKIRCEGGWPIEAFKFFAYQGAVTGGDYGDKVHISSIDFVSCCDSCGFGCEGGWPIDAFEYYSYQGAVTGGDYGSKNGCRPYPFHPCGHHGNETYYGECPKEESTPTCVKQCQKSYKKSYRRDKTWGFFRMVRGTNHCGIEEDVVAGHVRG</sequence>
<proteinExistence type="predicted"/>
<name>A0A158QNG4_HAEPC</name>
<evidence type="ECO:0000313" key="3">
    <source>
        <dbReference type="Proteomes" id="UP000268014"/>
    </source>
</evidence>
<dbReference type="InterPro" id="IPR038765">
    <property type="entry name" value="Papain-like_cys_pep_sf"/>
</dbReference>
<evidence type="ECO:0000313" key="2">
    <source>
        <dbReference type="EMBL" id="VDO39952.1"/>
    </source>
</evidence>
<reference evidence="2 3" key="2">
    <citation type="submission" date="2018-11" db="EMBL/GenBank/DDBJ databases">
        <authorList>
            <consortium name="Pathogen Informatics"/>
        </authorList>
    </citation>
    <scope>NUCLEOTIDE SEQUENCE [LARGE SCALE GENOMIC DNA]</scope>
    <source>
        <strain evidence="2 3">MHpl1</strain>
    </source>
</reference>
<feature type="domain" description="Peptidase C1A papain C-terminal" evidence="1">
    <location>
        <begin position="16"/>
        <end position="184"/>
    </location>
</feature>
<dbReference type="Proteomes" id="UP000268014">
    <property type="component" value="Unassembled WGS sequence"/>
</dbReference>
<evidence type="ECO:0000313" key="4">
    <source>
        <dbReference type="WBParaSite" id="HPLM_0001037801-mRNA-1"/>
    </source>
</evidence>
<dbReference type="EMBL" id="UZAF01017278">
    <property type="protein sequence ID" value="VDO39952.1"/>
    <property type="molecule type" value="Genomic_DNA"/>
</dbReference>
<dbReference type="WBParaSite" id="HPLM_0001037801-mRNA-1">
    <property type="protein sequence ID" value="HPLM_0001037801-mRNA-1"/>
    <property type="gene ID" value="HPLM_0001037801"/>
</dbReference>
<evidence type="ECO:0000259" key="1">
    <source>
        <dbReference type="SMART" id="SM00645"/>
    </source>
</evidence>
<dbReference type="GO" id="GO:0006508">
    <property type="term" value="P:proteolysis"/>
    <property type="evidence" value="ECO:0007669"/>
    <property type="project" value="InterPro"/>
</dbReference>
<dbReference type="SUPFAM" id="SSF54001">
    <property type="entry name" value="Cysteine proteinases"/>
    <property type="match status" value="1"/>
</dbReference>
<dbReference type="SMART" id="SM00645">
    <property type="entry name" value="Pept_C1"/>
    <property type="match status" value="1"/>
</dbReference>
<accession>A0A158QNG4</accession>
<reference evidence="4" key="1">
    <citation type="submission" date="2016-04" db="UniProtKB">
        <authorList>
            <consortium name="WormBaseParasite"/>
        </authorList>
    </citation>
    <scope>IDENTIFICATION</scope>
</reference>
<gene>
    <name evidence="2" type="ORF">HPLM_LOCUS10370</name>
</gene>
<dbReference type="Gene3D" id="3.90.70.10">
    <property type="entry name" value="Cysteine proteinases"/>
    <property type="match status" value="1"/>
</dbReference>
<dbReference type="InterPro" id="IPR000668">
    <property type="entry name" value="Peptidase_C1A_C"/>
</dbReference>
<keyword evidence="3" id="KW-1185">Reference proteome</keyword>
<dbReference type="Pfam" id="PF00112">
    <property type="entry name" value="Peptidase_C1"/>
    <property type="match status" value="1"/>
</dbReference>
<organism evidence="4">
    <name type="scientific">Haemonchus placei</name>
    <name type="common">Barber's pole worm</name>
    <dbReference type="NCBI Taxonomy" id="6290"/>
    <lineage>
        <taxon>Eukaryota</taxon>
        <taxon>Metazoa</taxon>
        <taxon>Ecdysozoa</taxon>
        <taxon>Nematoda</taxon>
        <taxon>Chromadorea</taxon>
        <taxon>Rhabditida</taxon>
        <taxon>Rhabditina</taxon>
        <taxon>Rhabditomorpha</taxon>
        <taxon>Strongyloidea</taxon>
        <taxon>Trichostrongylidae</taxon>
        <taxon>Haemonchus</taxon>
    </lineage>
</organism>
<dbReference type="AlphaFoldDB" id="A0A158QNG4"/>
<dbReference type="OrthoDB" id="10058785at2759"/>
<dbReference type="GO" id="GO:0008234">
    <property type="term" value="F:cysteine-type peptidase activity"/>
    <property type="evidence" value="ECO:0007669"/>
    <property type="project" value="InterPro"/>
</dbReference>